<sequence length="72" mass="7199">MSSITTNSSGSTALSLPSIPAAHWLLRASVAAAFIHHGIDTFPSLAAGAGFMGLPLALWTLVAVLKVVGGVA</sequence>
<keyword evidence="1" id="KW-0812">Transmembrane</keyword>
<evidence type="ECO:0000256" key="1">
    <source>
        <dbReference type="SAM" id="Phobius"/>
    </source>
</evidence>
<keyword evidence="1" id="KW-0472">Membrane</keyword>
<evidence type="ECO:0000313" key="2">
    <source>
        <dbReference type="EMBL" id="GAA5073032.1"/>
    </source>
</evidence>
<dbReference type="RefSeq" id="WP_259550377.1">
    <property type="nucleotide sequence ID" value="NZ_BAABHW010000002.1"/>
</dbReference>
<comment type="caution">
    <text evidence="2">The sequence shown here is derived from an EMBL/GenBank/DDBJ whole genome shotgun (WGS) entry which is preliminary data.</text>
</comment>
<accession>A0ABP9L944</accession>
<dbReference type="Proteomes" id="UP001499910">
    <property type="component" value="Unassembled WGS sequence"/>
</dbReference>
<proteinExistence type="predicted"/>
<gene>
    <name evidence="2" type="ORF">GCM10023209_18380</name>
</gene>
<keyword evidence="3" id="KW-1185">Reference proteome</keyword>
<evidence type="ECO:0008006" key="4">
    <source>
        <dbReference type="Google" id="ProtNLM"/>
    </source>
</evidence>
<organism evidence="2 3">
    <name type="scientific">[Roseibacterium] beibuensis</name>
    <dbReference type="NCBI Taxonomy" id="1193142"/>
    <lineage>
        <taxon>Bacteria</taxon>
        <taxon>Pseudomonadati</taxon>
        <taxon>Pseudomonadota</taxon>
        <taxon>Alphaproteobacteria</taxon>
        <taxon>Rhodobacterales</taxon>
        <taxon>Roseobacteraceae</taxon>
        <taxon>Roseicyclus</taxon>
    </lineage>
</organism>
<protein>
    <recommendedName>
        <fullName evidence="4">DoxX family protein</fullName>
    </recommendedName>
</protein>
<evidence type="ECO:0000313" key="3">
    <source>
        <dbReference type="Proteomes" id="UP001499910"/>
    </source>
</evidence>
<name>A0ABP9L944_9RHOB</name>
<feature type="transmembrane region" description="Helical" evidence="1">
    <location>
        <begin position="21"/>
        <end position="39"/>
    </location>
</feature>
<keyword evidence="1" id="KW-1133">Transmembrane helix</keyword>
<reference evidence="3" key="1">
    <citation type="journal article" date="2019" name="Int. J. Syst. Evol. Microbiol.">
        <title>The Global Catalogue of Microorganisms (GCM) 10K type strain sequencing project: providing services to taxonomists for standard genome sequencing and annotation.</title>
        <authorList>
            <consortium name="The Broad Institute Genomics Platform"/>
            <consortium name="The Broad Institute Genome Sequencing Center for Infectious Disease"/>
            <person name="Wu L."/>
            <person name="Ma J."/>
        </authorList>
    </citation>
    <scope>NUCLEOTIDE SEQUENCE [LARGE SCALE GENOMIC DNA]</scope>
    <source>
        <strain evidence="3">JCM 18015</strain>
    </source>
</reference>
<feature type="transmembrane region" description="Helical" evidence="1">
    <location>
        <begin position="45"/>
        <end position="68"/>
    </location>
</feature>
<dbReference type="EMBL" id="BAABHW010000002">
    <property type="protein sequence ID" value="GAA5073032.1"/>
    <property type="molecule type" value="Genomic_DNA"/>
</dbReference>